<dbReference type="InterPro" id="IPR000794">
    <property type="entry name" value="Beta-ketoacyl_synthase"/>
</dbReference>
<evidence type="ECO:0000313" key="5">
    <source>
        <dbReference type="EMBL" id="KAJ4839582.1"/>
    </source>
</evidence>
<dbReference type="PROSITE" id="PS00606">
    <property type="entry name" value="KS3_1"/>
    <property type="match status" value="1"/>
</dbReference>
<reference evidence="5" key="2">
    <citation type="journal article" date="2023" name="Plants (Basel)">
        <title>Annotation of the Turnera subulata (Passifloraceae) Draft Genome Reveals the S-Locus Evolved after the Divergence of Turneroideae from Passifloroideae in a Stepwise Manner.</title>
        <authorList>
            <person name="Henning P.M."/>
            <person name="Roalson E.H."/>
            <person name="Mir W."/>
            <person name="McCubbin A.G."/>
            <person name="Shore J.S."/>
        </authorList>
    </citation>
    <scope>NUCLEOTIDE SEQUENCE</scope>
    <source>
        <strain evidence="5">F60SS</strain>
    </source>
</reference>
<feature type="domain" description="Beta-ketoacyl synthase-like N-terminal" evidence="4">
    <location>
        <begin position="156"/>
        <end position="341"/>
    </location>
</feature>
<keyword evidence="2" id="KW-0808">Transferase</keyword>
<dbReference type="PANTHER" id="PTHR11712:SF332">
    <property type="entry name" value="3-OXOACYL-[ACYL-CARRIER-PROTEIN] SYNTHASE II, CHLOROPLASTIC"/>
    <property type="match status" value="1"/>
</dbReference>
<dbReference type="InterPro" id="IPR014030">
    <property type="entry name" value="Ketoacyl_synth_N"/>
</dbReference>
<dbReference type="GO" id="GO:0006633">
    <property type="term" value="P:fatty acid biosynthetic process"/>
    <property type="evidence" value="ECO:0007669"/>
    <property type="project" value="InterPro"/>
</dbReference>
<comment type="caution">
    <text evidence="5">The sequence shown here is derived from an EMBL/GenBank/DDBJ whole genome shotgun (WGS) entry which is preliminary data.</text>
</comment>
<evidence type="ECO:0000256" key="2">
    <source>
        <dbReference type="ARBA" id="ARBA00022679"/>
    </source>
</evidence>
<dbReference type="InterPro" id="IPR016039">
    <property type="entry name" value="Thiolase-like"/>
</dbReference>
<dbReference type="GO" id="GO:0009570">
    <property type="term" value="C:chloroplast stroma"/>
    <property type="evidence" value="ECO:0007669"/>
    <property type="project" value="TreeGrafter"/>
</dbReference>
<evidence type="ECO:0000313" key="6">
    <source>
        <dbReference type="Proteomes" id="UP001141552"/>
    </source>
</evidence>
<dbReference type="EC" id="2.3.1.41" evidence="1"/>
<protein>
    <recommendedName>
        <fullName evidence="1">beta-ketoacyl-[acyl-carrier-protein] synthase I</fullName>
        <ecNumber evidence="1">2.3.1.41</ecNumber>
    </recommendedName>
</protein>
<keyword evidence="3" id="KW-0732">Signal</keyword>
<accession>A0A9Q0JFU9</accession>
<dbReference type="SUPFAM" id="SSF53901">
    <property type="entry name" value="Thiolase-like"/>
    <property type="match status" value="1"/>
</dbReference>
<gene>
    <name evidence="5" type="ORF">Tsubulata_020220</name>
</gene>
<dbReference type="Proteomes" id="UP001141552">
    <property type="component" value="Unassembled WGS sequence"/>
</dbReference>
<dbReference type="Pfam" id="PF00109">
    <property type="entry name" value="ketoacyl-synt"/>
    <property type="match status" value="1"/>
</dbReference>
<dbReference type="GO" id="GO:0005739">
    <property type="term" value="C:mitochondrion"/>
    <property type="evidence" value="ECO:0007669"/>
    <property type="project" value="TreeGrafter"/>
</dbReference>
<dbReference type="GO" id="GO:0004315">
    <property type="term" value="F:3-oxoacyl-[acyl-carrier-protein] synthase activity"/>
    <property type="evidence" value="ECO:0007669"/>
    <property type="project" value="UniProtKB-EC"/>
</dbReference>
<organism evidence="5 6">
    <name type="scientific">Turnera subulata</name>
    <dbReference type="NCBI Taxonomy" id="218843"/>
    <lineage>
        <taxon>Eukaryota</taxon>
        <taxon>Viridiplantae</taxon>
        <taxon>Streptophyta</taxon>
        <taxon>Embryophyta</taxon>
        <taxon>Tracheophyta</taxon>
        <taxon>Spermatophyta</taxon>
        <taxon>Magnoliopsida</taxon>
        <taxon>eudicotyledons</taxon>
        <taxon>Gunneridae</taxon>
        <taxon>Pentapetalae</taxon>
        <taxon>rosids</taxon>
        <taxon>fabids</taxon>
        <taxon>Malpighiales</taxon>
        <taxon>Passifloraceae</taxon>
        <taxon>Turnera</taxon>
    </lineage>
</organism>
<sequence>MVASTISYPLCNWLLAACLSVAYEKDHPFKSSMFQSSKRQNQRAWPRKLVAALSRNVYGAGHQTSTLISSFYGSNVQNWMSSCLSFETCEEFYHKSKRLSSSLAILSDNVCSLVGSKSAYMNQWRRRRNGYIVAPMAMQPEKCAMLEDKPTPRHGRRVVVTGLGLVTSIGEDADTFYNNLLDGVSGVTDIEAFDCSEFPTKIAGEIKSFSPDGWVSPKLTKRAGKFVLYSLTAGKKALADGGITEQSIGRTDKTRCGVIIGSAMGGMKAFCDGVEALRVSYKKMNPFCIPFATSNISSAILAMDLGWMGPNYSISSACATSNFCILNSANHIIRGETVTALLSSFKSTDKNLVVSSS</sequence>
<reference evidence="5" key="1">
    <citation type="submission" date="2022-02" db="EMBL/GenBank/DDBJ databases">
        <authorList>
            <person name="Henning P.M."/>
            <person name="McCubbin A.G."/>
            <person name="Shore J.S."/>
        </authorList>
    </citation>
    <scope>NUCLEOTIDE SEQUENCE</scope>
    <source>
        <strain evidence="5">F60SS</strain>
        <tissue evidence="5">Leaves</tissue>
    </source>
</reference>
<dbReference type="EMBL" id="JAKUCV010003270">
    <property type="protein sequence ID" value="KAJ4839582.1"/>
    <property type="molecule type" value="Genomic_DNA"/>
</dbReference>
<feature type="signal peptide" evidence="3">
    <location>
        <begin position="1"/>
        <end position="18"/>
    </location>
</feature>
<proteinExistence type="predicted"/>
<name>A0A9Q0JFU9_9ROSI</name>
<feature type="chain" id="PRO_5040122908" description="beta-ketoacyl-[acyl-carrier-protein] synthase I" evidence="3">
    <location>
        <begin position="19"/>
        <end position="357"/>
    </location>
</feature>
<evidence type="ECO:0000256" key="3">
    <source>
        <dbReference type="SAM" id="SignalP"/>
    </source>
</evidence>
<dbReference type="PANTHER" id="PTHR11712">
    <property type="entry name" value="POLYKETIDE SYNTHASE-RELATED"/>
    <property type="match status" value="1"/>
</dbReference>
<evidence type="ECO:0000256" key="1">
    <source>
        <dbReference type="ARBA" id="ARBA00013191"/>
    </source>
</evidence>
<dbReference type="InterPro" id="IPR018201">
    <property type="entry name" value="Ketoacyl_synth_AS"/>
</dbReference>
<keyword evidence="6" id="KW-1185">Reference proteome</keyword>
<evidence type="ECO:0000259" key="4">
    <source>
        <dbReference type="Pfam" id="PF00109"/>
    </source>
</evidence>
<dbReference type="OrthoDB" id="5334845at2759"/>
<dbReference type="Gene3D" id="3.40.47.10">
    <property type="match status" value="1"/>
</dbReference>
<dbReference type="AlphaFoldDB" id="A0A9Q0JFU9"/>